<feature type="domain" description="B box-type" evidence="6">
    <location>
        <begin position="108"/>
        <end position="150"/>
    </location>
</feature>
<evidence type="ECO:0000259" key="5">
    <source>
        <dbReference type="PROSITE" id="PS50089"/>
    </source>
</evidence>
<evidence type="ECO:0000256" key="1">
    <source>
        <dbReference type="ARBA" id="ARBA00022723"/>
    </source>
</evidence>
<dbReference type="InterPro" id="IPR017907">
    <property type="entry name" value="Znf_RING_CS"/>
</dbReference>
<dbReference type="PANTHER" id="PTHR25462">
    <property type="entry name" value="BONUS, ISOFORM C-RELATED"/>
    <property type="match status" value="1"/>
</dbReference>
<dbReference type="Gene3D" id="3.30.40.10">
    <property type="entry name" value="Zinc/RING finger domain, C3HC4 (zinc finger)"/>
    <property type="match status" value="1"/>
</dbReference>
<proteinExistence type="predicted"/>
<dbReference type="InterPro" id="IPR047153">
    <property type="entry name" value="TRIM45/56/19-like"/>
</dbReference>
<dbReference type="PANTHER" id="PTHR25462:SF296">
    <property type="entry name" value="MEIOTIC P26, ISOFORM F"/>
    <property type="match status" value="1"/>
</dbReference>
<evidence type="ECO:0000256" key="3">
    <source>
        <dbReference type="ARBA" id="ARBA00022833"/>
    </source>
</evidence>
<dbReference type="RefSeq" id="XP_022081434.1">
    <property type="nucleotide sequence ID" value="XM_022225742.1"/>
</dbReference>
<dbReference type="OMA" id="MDCPFFL"/>
<dbReference type="PROSITE" id="PS00518">
    <property type="entry name" value="ZF_RING_1"/>
    <property type="match status" value="1"/>
</dbReference>
<dbReference type="Gene3D" id="4.10.830.40">
    <property type="match status" value="1"/>
</dbReference>
<protein>
    <submittedName>
        <fullName evidence="8">E3 ubiquitin-protein ligase TRIM56-like</fullName>
    </submittedName>
</protein>
<dbReference type="PROSITE" id="PS50119">
    <property type="entry name" value="ZF_BBOX"/>
    <property type="match status" value="2"/>
</dbReference>
<evidence type="ECO:0000256" key="4">
    <source>
        <dbReference type="PROSITE-ProRule" id="PRU00024"/>
    </source>
</evidence>
<feature type="domain" description="RING-type" evidence="5">
    <location>
        <begin position="22"/>
        <end position="66"/>
    </location>
</feature>
<dbReference type="GO" id="GO:0008270">
    <property type="term" value="F:zinc ion binding"/>
    <property type="evidence" value="ECO:0007669"/>
    <property type="project" value="UniProtKB-KW"/>
</dbReference>
<organism evidence="7 8">
    <name type="scientific">Acanthaster planci</name>
    <name type="common">Crown-of-thorns starfish</name>
    <dbReference type="NCBI Taxonomy" id="133434"/>
    <lineage>
        <taxon>Eukaryota</taxon>
        <taxon>Metazoa</taxon>
        <taxon>Echinodermata</taxon>
        <taxon>Eleutherozoa</taxon>
        <taxon>Asterozoa</taxon>
        <taxon>Asteroidea</taxon>
        <taxon>Valvatacea</taxon>
        <taxon>Valvatida</taxon>
        <taxon>Acanthasteridae</taxon>
        <taxon>Acanthaster</taxon>
    </lineage>
</organism>
<dbReference type="OrthoDB" id="342730at2759"/>
<dbReference type="Pfam" id="PF00643">
    <property type="entry name" value="zf-B_box"/>
    <property type="match status" value="1"/>
</dbReference>
<dbReference type="SMART" id="SM00184">
    <property type="entry name" value="RING"/>
    <property type="match status" value="1"/>
</dbReference>
<dbReference type="InterPro" id="IPR000315">
    <property type="entry name" value="Znf_B-box"/>
</dbReference>
<dbReference type="SMART" id="SM00336">
    <property type="entry name" value="BBOX"/>
    <property type="match status" value="2"/>
</dbReference>
<dbReference type="GeneID" id="110974241"/>
<dbReference type="KEGG" id="aplc:110974241"/>
<evidence type="ECO:0000313" key="7">
    <source>
        <dbReference type="Proteomes" id="UP000694845"/>
    </source>
</evidence>
<sequence length="489" mass="55819">MAQSEESASVVLSKISRTHLECGICHERYQVPKFLECLHSFCEHCLTTYKNTVAEVSAMMPCPVCRKKTKLPLDGVAGLKTNFHLMGMVEDFTLQEKLTRQKGLKVPCDLCQHRQEADSRCMDCPFFLCVNCRLVHLRIEATTNHEVLALDTLRSGIMSLRPKVKDDPPCQKHRGEKKRFFCETCQVLICRDCTVVEHREAEHKFTTIDDAASRFREATQKLIDNVEESWRAHKETKDALNQMASDLHRSASLSYQQVIDRGTKEESKIADYEANILKDINQRENLRKVTFRTNGIRFFQPSKSKSAESLRTGKEIKQEYSKSLKEKFVKIDKALDELSLNIETLLKTDGDIHSLIEISKEEALKKGSDDRSKVAAARDKLLLQVRSTINLRQQTITELSKMTEGQILRLRHALDTAGDVVKSAYNVDFLNLYSVIDSDLEDLLGESPPNLHPGYPRIEFKSSDGTGLGEVVVGATWRWKVFYRDPIEY</sequence>
<dbReference type="SUPFAM" id="SSF57845">
    <property type="entry name" value="B-box zinc-binding domain"/>
    <property type="match status" value="1"/>
</dbReference>
<dbReference type="CDD" id="cd19757">
    <property type="entry name" value="Bbox1"/>
    <property type="match status" value="1"/>
</dbReference>
<keyword evidence="1" id="KW-0479">Metal-binding</keyword>
<keyword evidence="7" id="KW-1185">Reference proteome</keyword>
<dbReference type="InterPro" id="IPR018957">
    <property type="entry name" value="Znf_C3HC4_RING-type"/>
</dbReference>
<keyword evidence="2 4" id="KW-0863">Zinc-finger</keyword>
<dbReference type="Gene3D" id="3.30.160.60">
    <property type="entry name" value="Classic Zinc Finger"/>
    <property type="match status" value="1"/>
</dbReference>
<evidence type="ECO:0000259" key="6">
    <source>
        <dbReference type="PROSITE" id="PS50119"/>
    </source>
</evidence>
<dbReference type="InterPro" id="IPR013083">
    <property type="entry name" value="Znf_RING/FYVE/PHD"/>
</dbReference>
<dbReference type="Proteomes" id="UP000694845">
    <property type="component" value="Unplaced"/>
</dbReference>
<accession>A0A8B7XKV0</accession>
<feature type="domain" description="B box-type" evidence="6">
    <location>
        <begin position="165"/>
        <end position="208"/>
    </location>
</feature>
<reference evidence="8" key="1">
    <citation type="submission" date="2025-08" db="UniProtKB">
        <authorList>
            <consortium name="RefSeq"/>
        </authorList>
    </citation>
    <scope>IDENTIFICATION</scope>
</reference>
<dbReference type="Pfam" id="PF00097">
    <property type="entry name" value="zf-C3HC4"/>
    <property type="match status" value="1"/>
</dbReference>
<keyword evidence="3" id="KW-0862">Zinc</keyword>
<evidence type="ECO:0000256" key="2">
    <source>
        <dbReference type="ARBA" id="ARBA00022771"/>
    </source>
</evidence>
<dbReference type="SUPFAM" id="SSF57850">
    <property type="entry name" value="RING/U-box"/>
    <property type="match status" value="1"/>
</dbReference>
<dbReference type="AlphaFoldDB" id="A0A8B7XKV0"/>
<dbReference type="PROSITE" id="PS50089">
    <property type="entry name" value="ZF_RING_2"/>
    <property type="match status" value="1"/>
</dbReference>
<name>A0A8B7XKV0_ACAPL</name>
<dbReference type="InterPro" id="IPR001841">
    <property type="entry name" value="Znf_RING"/>
</dbReference>
<evidence type="ECO:0000313" key="8">
    <source>
        <dbReference type="RefSeq" id="XP_022081434.1"/>
    </source>
</evidence>
<gene>
    <name evidence="8" type="primary">LOC110974241</name>
</gene>